<dbReference type="PROSITE" id="PS51257">
    <property type="entry name" value="PROKAR_LIPOPROTEIN"/>
    <property type="match status" value="1"/>
</dbReference>
<keyword evidence="5" id="KW-1185">Reference proteome</keyword>
<evidence type="ECO:0000313" key="4">
    <source>
        <dbReference type="EMBL" id="NER14230.1"/>
    </source>
</evidence>
<gene>
    <name evidence="4" type="ORF">GWK08_12320</name>
</gene>
<keyword evidence="2" id="KW-0812">Transmembrane</keyword>
<feature type="transmembrane region" description="Helical" evidence="2">
    <location>
        <begin position="237"/>
        <end position="261"/>
    </location>
</feature>
<dbReference type="RefSeq" id="WP_163607524.1">
    <property type="nucleotide sequence ID" value="NZ_JAABOO010000003.1"/>
</dbReference>
<feature type="domain" description="DUF4349" evidence="3">
    <location>
        <begin position="56"/>
        <end position="262"/>
    </location>
</feature>
<keyword evidence="1" id="KW-0175">Coiled coil</keyword>
<keyword evidence="2" id="KW-0472">Membrane</keyword>
<keyword evidence="2" id="KW-1133">Transmembrane helix</keyword>
<dbReference type="AlphaFoldDB" id="A0A6P0UP61"/>
<dbReference type="Proteomes" id="UP000468581">
    <property type="component" value="Unassembled WGS sequence"/>
</dbReference>
<evidence type="ECO:0000313" key="5">
    <source>
        <dbReference type="Proteomes" id="UP000468581"/>
    </source>
</evidence>
<evidence type="ECO:0000256" key="2">
    <source>
        <dbReference type="SAM" id="Phobius"/>
    </source>
</evidence>
<accession>A0A6P0UP61</accession>
<name>A0A6P0UP61_9FLAO</name>
<organism evidence="4 5">
    <name type="scientific">Leptobacterium flavescens</name>
    <dbReference type="NCBI Taxonomy" id="472055"/>
    <lineage>
        <taxon>Bacteria</taxon>
        <taxon>Pseudomonadati</taxon>
        <taxon>Bacteroidota</taxon>
        <taxon>Flavobacteriia</taxon>
        <taxon>Flavobacteriales</taxon>
        <taxon>Flavobacteriaceae</taxon>
        <taxon>Leptobacterium</taxon>
    </lineage>
</organism>
<evidence type="ECO:0000256" key="1">
    <source>
        <dbReference type="SAM" id="Coils"/>
    </source>
</evidence>
<sequence length="271" mass="31466">MKTFSWFLLSLILACSGNSGTELSYSELDEAEELVVEDLAISSPSPRFEVQQKREQKIIKESYLRFETKDLEKTYQDIIRFTNENGGYIQSDESGKGYREHNRTMVIRIPTSNFQKTIDAISADVAYFDTKRITSKDVTEEFIDLEARLKAKKTLENRYLELLDKAKTVKEILEIEKELSSIREEIEAREGRLKYLQDRVSYSSLTISFYKRSSESGITVSYGSKMLNALKSGFNGLSYFFLGLLNIWPFILILIFGVYVIRRKYFKKSKK</sequence>
<dbReference type="InterPro" id="IPR025645">
    <property type="entry name" value="DUF4349"/>
</dbReference>
<evidence type="ECO:0000259" key="3">
    <source>
        <dbReference type="Pfam" id="PF14257"/>
    </source>
</evidence>
<proteinExistence type="predicted"/>
<protein>
    <submittedName>
        <fullName evidence="4">DUF4349 domain-containing protein</fullName>
    </submittedName>
</protein>
<feature type="coiled-coil region" evidence="1">
    <location>
        <begin position="165"/>
        <end position="192"/>
    </location>
</feature>
<dbReference type="Pfam" id="PF14257">
    <property type="entry name" value="DUF4349"/>
    <property type="match status" value="1"/>
</dbReference>
<comment type="caution">
    <text evidence="4">The sequence shown here is derived from an EMBL/GenBank/DDBJ whole genome shotgun (WGS) entry which is preliminary data.</text>
</comment>
<dbReference type="EMBL" id="JAABOO010000003">
    <property type="protein sequence ID" value="NER14230.1"/>
    <property type="molecule type" value="Genomic_DNA"/>
</dbReference>
<reference evidence="4 5" key="1">
    <citation type="submission" date="2020-01" db="EMBL/GenBank/DDBJ databases">
        <title>Leptobacterium flavescens.</title>
        <authorList>
            <person name="Wang G."/>
        </authorList>
    </citation>
    <scope>NUCLEOTIDE SEQUENCE [LARGE SCALE GENOMIC DNA]</scope>
    <source>
        <strain evidence="4 5">KCTC 22160</strain>
    </source>
</reference>